<dbReference type="GO" id="GO:0016874">
    <property type="term" value="F:ligase activity"/>
    <property type="evidence" value="ECO:0007669"/>
    <property type="project" value="UniProtKB-KW"/>
</dbReference>
<dbReference type="RefSeq" id="WP_272461907.1">
    <property type="nucleotide sequence ID" value="NZ_JAPFQL010000031.1"/>
</dbReference>
<dbReference type="Proteomes" id="UP001150259">
    <property type="component" value="Unassembled WGS sequence"/>
</dbReference>
<organism evidence="1 2">
    <name type="scientific">Intrasporangium calvum</name>
    <dbReference type="NCBI Taxonomy" id="53358"/>
    <lineage>
        <taxon>Bacteria</taxon>
        <taxon>Bacillati</taxon>
        <taxon>Actinomycetota</taxon>
        <taxon>Actinomycetes</taxon>
        <taxon>Micrococcales</taxon>
        <taxon>Intrasporangiaceae</taxon>
        <taxon>Intrasporangium</taxon>
    </lineage>
</organism>
<comment type="caution">
    <text evidence="1">The sequence shown here is derived from an EMBL/GenBank/DDBJ whole genome shotgun (WGS) entry which is preliminary data.</text>
</comment>
<accession>A0ABT5GGW7</accession>
<keyword evidence="1" id="KW-0436">Ligase</keyword>
<dbReference type="Gene3D" id="3.90.1140.10">
    <property type="entry name" value="Cyclic phosphodiesterase"/>
    <property type="match status" value="1"/>
</dbReference>
<dbReference type="EMBL" id="JAPFQL010000031">
    <property type="protein sequence ID" value="MDC5697329.1"/>
    <property type="molecule type" value="Genomic_DNA"/>
</dbReference>
<dbReference type="Pfam" id="PF13563">
    <property type="entry name" value="2_5_RNA_ligase2"/>
    <property type="match status" value="1"/>
</dbReference>
<protein>
    <submittedName>
        <fullName evidence="1">2'-5' RNA ligase family protein</fullName>
    </submittedName>
</protein>
<name>A0ABT5GGW7_9MICO</name>
<sequence>MTPYAAELAQRHTAPVLPPAARMSHPEGVALAVCLLFDPRTDRLVRELWARLEAKGVRTLQSHTHGRHHPHLSYAVLLEWDLVGVRAALEELPDKGGFEVSFQGTVAFPRGRAALAPAVPADVAARQDAVAGAVVAAGGMLHRHYAPGRWVPHVSVATRASGEALAVVVKEVADVLPLTGTVERAALIDSSTGEAWPLPGVP</sequence>
<keyword evidence="2" id="KW-1185">Reference proteome</keyword>
<proteinExistence type="predicted"/>
<dbReference type="InterPro" id="IPR009097">
    <property type="entry name" value="Cyclic_Pdiesterase"/>
</dbReference>
<dbReference type="SUPFAM" id="SSF55144">
    <property type="entry name" value="LigT-like"/>
    <property type="match status" value="1"/>
</dbReference>
<gene>
    <name evidence="1" type="ORF">OO014_08675</name>
</gene>
<evidence type="ECO:0000313" key="2">
    <source>
        <dbReference type="Proteomes" id="UP001150259"/>
    </source>
</evidence>
<evidence type="ECO:0000313" key="1">
    <source>
        <dbReference type="EMBL" id="MDC5697329.1"/>
    </source>
</evidence>
<reference evidence="1 2" key="1">
    <citation type="submission" date="2022-11" db="EMBL/GenBank/DDBJ databases">
        <title>Anaerobic phenanthrene biodegradation by a DNRA strain PheN6.</title>
        <authorList>
            <person name="Zhang Z."/>
        </authorList>
    </citation>
    <scope>NUCLEOTIDE SEQUENCE [LARGE SCALE GENOMIC DNA]</scope>
    <source>
        <strain evidence="1 2">PheN6</strain>
    </source>
</reference>